<organism evidence="6 7">
    <name type="scientific">Fusarium pseudograminearum (strain CS3096)</name>
    <name type="common">Wheat and barley crown-rot fungus</name>
    <dbReference type="NCBI Taxonomy" id="1028729"/>
    <lineage>
        <taxon>Eukaryota</taxon>
        <taxon>Fungi</taxon>
        <taxon>Dikarya</taxon>
        <taxon>Ascomycota</taxon>
        <taxon>Pezizomycotina</taxon>
        <taxon>Sordariomycetes</taxon>
        <taxon>Hypocreomycetidae</taxon>
        <taxon>Hypocreales</taxon>
        <taxon>Nectriaceae</taxon>
        <taxon>Fusarium</taxon>
    </lineage>
</organism>
<comment type="caution">
    <text evidence="6">The sequence shown here is derived from an EMBL/GenBank/DDBJ whole genome shotgun (WGS) entry which is preliminary data.</text>
</comment>
<dbReference type="InterPro" id="IPR020845">
    <property type="entry name" value="AMP-binding_CS"/>
</dbReference>
<dbReference type="InterPro" id="IPR036291">
    <property type="entry name" value="NAD(P)-bd_dom_sf"/>
</dbReference>
<evidence type="ECO:0000256" key="1">
    <source>
        <dbReference type="ARBA" id="ARBA00022450"/>
    </source>
</evidence>
<dbReference type="SUPFAM" id="SSF47336">
    <property type="entry name" value="ACP-like"/>
    <property type="match status" value="1"/>
</dbReference>
<dbReference type="HOGENOM" id="CLU_002220_0_0_1"/>
<keyword evidence="1" id="KW-0596">Phosphopantetheine</keyword>
<dbReference type="InterPro" id="IPR000873">
    <property type="entry name" value="AMP-dep_synth/lig_dom"/>
</dbReference>
<dbReference type="InterPro" id="IPR013120">
    <property type="entry name" value="FAR_NAD-bd"/>
</dbReference>
<feature type="domain" description="Carrier" evidence="5">
    <location>
        <begin position="580"/>
        <end position="661"/>
    </location>
</feature>
<dbReference type="KEGG" id="fpu:FPSE_00713"/>
<dbReference type="Gene3D" id="3.40.50.720">
    <property type="entry name" value="NAD(P)-binding Rossmann-like Domain"/>
    <property type="match status" value="1"/>
</dbReference>
<accession>K3VTE9</accession>
<feature type="compositionally biased region" description="Low complexity" evidence="4">
    <location>
        <begin position="12"/>
        <end position="22"/>
    </location>
</feature>
<keyword evidence="3" id="KW-0521">NADP</keyword>
<dbReference type="eggNOG" id="KOG1178">
    <property type="taxonomic scope" value="Eukaryota"/>
</dbReference>
<dbReference type="AlphaFoldDB" id="K3VTE9"/>
<dbReference type="PROSITE" id="PS00455">
    <property type="entry name" value="AMP_BINDING"/>
    <property type="match status" value="1"/>
</dbReference>
<dbReference type="GeneID" id="20359333"/>
<dbReference type="EMBL" id="AFNW01000014">
    <property type="protein sequence ID" value="EKJ79112.1"/>
    <property type="molecule type" value="Genomic_DNA"/>
</dbReference>
<dbReference type="InterPro" id="IPR042099">
    <property type="entry name" value="ANL_N_sf"/>
</dbReference>
<proteinExistence type="predicted"/>
<dbReference type="Pfam" id="PF07993">
    <property type="entry name" value="NAD_binding_4"/>
    <property type="match status" value="1"/>
</dbReference>
<sequence length="1069" mass="116822">MTVPRDIQHTEAPAPGGASSQPPKQPQNHNSVLVKLIENIAKNEPERPFQFIPSGDKAQNGWKPVTFVQLNNAINYMAHSLSNTITRSPDDEEFPTIAYIGSNDMRYTVMLFACIKAGFKALFISPRNTPMVQLSLFEATCCNALYYSESMSAAISPCLDQLSMQSFTIESLDHFLNVESSPFPYNRSIDQSRFDPLVVLHTSGSTGIPKPIVVKQGSLYVLQNLIHKGSYQGCSYSLASLPEGTKILVSMPMFHAAGVVGSLTGIITGTTAIMPLPNKPLSVDSVLECLEISGAQAVILPPSIVEGIAATDEGVEALVRLYELKFAGGALSPAVGNMLVEKGVKLRNLIGSTESFPYALYASPDPKLWQYFVFDSEFMGLDWRPCGENLYECVICRKDLSDPGNQSVFYTFPELSEWSTKDIYQPHPTLKDHWLHMGRADDIIVFSNGEKLNPVSIESAVSGHPLVKGALVVGEGRFQAALIIESVDEAHAPKDEAETEAFIDQVWPTIEQANSETVAHGRITRNLVAVADPSLPFARAGKETVQRAATVKLYKDFIEALYEKAEMNEPEDESVALNFESEAELAQSIISVFKTKLGVGNLEPDTDFFSAGVDSLQVMTATKVLKSALRSAKVETSTFTTQVVYRYPTAQRLARHFISLRDGSADHDNVAKEIKETERLVAKYTENLPASKANKMPPKEDNQTVLLTGSTGSLGAYMLDTLCRLPTVKKIVALNRPDDGGASRQPSINESRGLTQDFSKVEFLHADLSLPDLGLGQAKYDALLASADRIIHNAWPVNFNISVSSFESSIRGVRHLVDFAAAADKDVPIVFISSIGTADGWSSTDKVPEEQLTDMTLPQMGYGRSKLAATLILDAAVEQSGIHAASVRVGQIAGPRGEKGMWNRQEFIPSLIASSVHLGVLPDSLGPQQEIAWTPVEDISGLILDIAGITDPKPLSEINGYFHGVNPSETNWSVLAPAVKNFYGDGMKIVSLEEWVERLEASAKDKDVDVERNPGIKLVDTYRGLLESAKSGRVMKFSMERTKGHSPTIREAGPVTPELMVNWCRQWGY</sequence>
<evidence type="ECO:0000259" key="5">
    <source>
        <dbReference type="PROSITE" id="PS50075"/>
    </source>
</evidence>
<dbReference type="OrthoDB" id="429813at2759"/>
<feature type="region of interest" description="Disordered" evidence="4">
    <location>
        <begin position="1"/>
        <end position="28"/>
    </location>
</feature>
<name>K3VTE9_FUSPC</name>
<evidence type="ECO:0000313" key="6">
    <source>
        <dbReference type="EMBL" id="EKJ79112.1"/>
    </source>
</evidence>
<evidence type="ECO:0000256" key="4">
    <source>
        <dbReference type="SAM" id="MobiDB-lite"/>
    </source>
</evidence>
<keyword evidence="7" id="KW-1185">Reference proteome</keyword>
<gene>
    <name evidence="6" type="ORF">FPSE_00713</name>
</gene>
<dbReference type="InterPro" id="IPR036736">
    <property type="entry name" value="ACP-like_sf"/>
</dbReference>
<dbReference type="RefSeq" id="XP_009252108.1">
    <property type="nucleotide sequence ID" value="XM_009253833.1"/>
</dbReference>
<dbReference type="Gene3D" id="1.10.1200.10">
    <property type="entry name" value="ACP-like"/>
    <property type="match status" value="1"/>
</dbReference>
<dbReference type="Pfam" id="PF00550">
    <property type="entry name" value="PP-binding"/>
    <property type="match status" value="1"/>
</dbReference>
<dbReference type="Pfam" id="PF23562">
    <property type="entry name" value="AMP-binding_C_3"/>
    <property type="match status" value="1"/>
</dbReference>
<dbReference type="InterPro" id="IPR051414">
    <property type="entry name" value="Adenylate-forming_Reductase"/>
</dbReference>
<reference evidence="6 7" key="1">
    <citation type="journal article" date="2012" name="PLoS Pathog.">
        <title>Comparative pathogenomics reveals horizontally acquired novel virulence genes in fungi infecting cereal hosts.</title>
        <authorList>
            <person name="Gardiner D.M."/>
            <person name="McDonald M.C."/>
            <person name="Covarelli L."/>
            <person name="Solomon P.S."/>
            <person name="Rusu A.G."/>
            <person name="Marshall M."/>
            <person name="Kazan K."/>
            <person name="Chakraborty S."/>
            <person name="McDonald B.A."/>
            <person name="Manners J.M."/>
        </authorList>
    </citation>
    <scope>NUCLEOTIDE SEQUENCE [LARGE SCALE GENOMIC DNA]</scope>
    <source>
        <strain evidence="6 7">CS3096</strain>
    </source>
</reference>
<evidence type="ECO:0000256" key="3">
    <source>
        <dbReference type="ARBA" id="ARBA00022857"/>
    </source>
</evidence>
<dbReference type="Gene3D" id="3.40.50.12780">
    <property type="entry name" value="N-terminal domain of ligase-like"/>
    <property type="match status" value="1"/>
</dbReference>
<dbReference type="Pfam" id="PF00501">
    <property type="entry name" value="AMP-binding"/>
    <property type="match status" value="1"/>
</dbReference>
<keyword evidence="2" id="KW-0597">Phosphoprotein</keyword>
<dbReference type="PANTHER" id="PTHR43439:SF2">
    <property type="entry name" value="ENZYME, PUTATIVE (JCVI)-RELATED"/>
    <property type="match status" value="1"/>
</dbReference>
<dbReference type="PANTHER" id="PTHR43439">
    <property type="entry name" value="PHENYLACETATE-COENZYME A LIGASE"/>
    <property type="match status" value="1"/>
</dbReference>
<evidence type="ECO:0000313" key="7">
    <source>
        <dbReference type="Proteomes" id="UP000007978"/>
    </source>
</evidence>
<dbReference type="Proteomes" id="UP000007978">
    <property type="component" value="Chromosome 1"/>
</dbReference>
<evidence type="ECO:0000256" key="2">
    <source>
        <dbReference type="ARBA" id="ARBA00022553"/>
    </source>
</evidence>
<dbReference type="SUPFAM" id="SSF51735">
    <property type="entry name" value="NAD(P)-binding Rossmann-fold domains"/>
    <property type="match status" value="1"/>
</dbReference>
<dbReference type="InterPro" id="IPR009081">
    <property type="entry name" value="PP-bd_ACP"/>
</dbReference>
<dbReference type="PROSITE" id="PS50075">
    <property type="entry name" value="CARRIER"/>
    <property type="match status" value="1"/>
</dbReference>
<dbReference type="SUPFAM" id="SSF56801">
    <property type="entry name" value="Acetyl-CoA synthetase-like"/>
    <property type="match status" value="1"/>
</dbReference>
<protein>
    <recommendedName>
        <fullName evidence="5">Carrier domain-containing protein</fullName>
    </recommendedName>
</protein>